<feature type="compositionally biased region" description="Low complexity" evidence="4">
    <location>
        <begin position="392"/>
        <end position="402"/>
    </location>
</feature>
<dbReference type="SMART" id="SM00368">
    <property type="entry name" value="LRR_RI"/>
    <property type="match status" value="3"/>
</dbReference>
<reference evidence="5" key="1">
    <citation type="submission" date="2014-11" db="EMBL/GenBank/DDBJ databases">
        <title>Molecular phylogeny of cliff fern family Woodsiaceae with morphological implications.</title>
        <authorList>
            <person name="Shao Y.-Z."/>
            <person name="Wei R."/>
            <person name="Zhang X.-C."/>
        </authorList>
    </citation>
    <scope>NUCLEOTIDE SEQUENCE</scope>
</reference>
<dbReference type="GO" id="GO:0005829">
    <property type="term" value="C:cytosol"/>
    <property type="evidence" value="ECO:0007669"/>
    <property type="project" value="TreeGrafter"/>
</dbReference>
<dbReference type="GO" id="GO:0005634">
    <property type="term" value="C:nucleus"/>
    <property type="evidence" value="ECO:0007669"/>
    <property type="project" value="TreeGrafter"/>
</dbReference>
<evidence type="ECO:0000256" key="4">
    <source>
        <dbReference type="SAM" id="MobiDB-lite"/>
    </source>
</evidence>
<organism evidence="5">
    <name type="scientific">Chromera velia CCMP2878</name>
    <dbReference type="NCBI Taxonomy" id="1169474"/>
    <lineage>
        <taxon>Eukaryota</taxon>
        <taxon>Sar</taxon>
        <taxon>Alveolata</taxon>
        <taxon>Colpodellida</taxon>
        <taxon>Chromeraceae</taxon>
        <taxon>Chromera</taxon>
    </lineage>
</organism>
<evidence type="ECO:0000256" key="2">
    <source>
        <dbReference type="ARBA" id="ARBA00022614"/>
    </source>
</evidence>
<dbReference type="InterPro" id="IPR027038">
    <property type="entry name" value="RanGap"/>
</dbReference>
<feature type="compositionally biased region" description="Acidic residues" evidence="4">
    <location>
        <begin position="552"/>
        <end position="584"/>
    </location>
</feature>
<feature type="region of interest" description="Disordered" evidence="4">
    <location>
        <begin position="965"/>
        <end position="1049"/>
    </location>
</feature>
<dbReference type="Pfam" id="PF13516">
    <property type="entry name" value="LRR_6"/>
    <property type="match status" value="4"/>
</dbReference>
<accession>A0A0K6S6P7</accession>
<feature type="region of interest" description="Disordered" evidence="4">
    <location>
        <begin position="1062"/>
        <end position="1083"/>
    </location>
</feature>
<dbReference type="GO" id="GO:0006913">
    <property type="term" value="P:nucleocytoplasmic transport"/>
    <property type="evidence" value="ECO:0007669"/>
    <property type="project" value="TreeGrafter"/>
</dbReference>
<dbReference type="GO" id="GO:0048471">
    <property type="term" value="C:perinuclear region of cytoplasm"/>
    <property type="evidence" value="ECO:0007669"/>
    <property type="project" value="TreeGrafter"/>
</dbReference>
<feature type="compositionally biased region" description="Polar residues" evidence="4">
    <location>
        <begin position="1276"/>
        <end position="1287"/>
    </location>
</feature>
<feature type="compositionally biased region" description="Pro residues" evidence="4">
    <location>
        <begin position="1266"/>
        <end position="1275"/>
    </location>
</feature>
<dbReference type="GO" id="GO:0031267">
    <property type="term" value="F:small GTPase binding"/>
    <property type="evidence" value="ECO:0007669"/>
    <property type="project" value="TreeGrafter"/>
</dbReference>
<keyword evidence="3" id="KW-0677">Repeat</keyword>
<feature type="compositionally biased region" description="Basic and acidic residues" evidence="4">
    <location>
        <begin position="853"/>
        <end position="864"/>
    </location>
</feature>
<feature type="region of interest" description="Disordered" evidence="4">
    <location>
        <begin position="305"/>
        <end position="932"/>
    </location>
</feature>
<feature type="compositionally biased region" description="Low complexity" evidence="4">
    <location>
        <begin position="721"/>
        <end position="734"/>
    </location>
</feature>
<name>A0A0K6S6P7_9ALVE</name>
<dbReference type="PANTHER" id="PTHR24113:SF12">
    <property type="entry name" value="RAN GTPASE-ACTIVATING PROTEIN 1"/>
    <property type="match status" value="1"/>
</dbReference>
<feature type="compositionally biased region" description="Acidic residues" evidence="4">
    <location>
        <begin position="594"/>
        <end position="615"/>
    </location>
</feature>
<feature type="region of interest" description="Disordered" evidence="4">
    <location>
        <begin position="1106"/>
        <end position="1330"/>
    </location>
</feature>
<feature type="compositionally biased region" description="Acidic residues" evidence="4">
    <location>
        <begin position="753"/>
        <end position="762"/>
    </location>
</feature>
<dbReference type="EMBL" id="CDMZ01000533">
    <property type="protein sequence ID" value="CUC09302.1"/>
    <property type="molecule type" value="Genomic_DNA"/>
</dbReference>
<protein>
    <submittedName>
        <fullName evidence="5">Uncharacterized protein</fullName>
    </submittedName>
</protein>
<keyword evidence="2" id="KW-0433">Leucine-rich repeat</keyword>
<sequence>MLSDEWHFVFAFINFQSLRKFFRPVCRQFLQLVNESVVEMQVSSRTFKTVRLSEFPFLQVLVIAQLNQSGFKKVCKELTSCAYMTKLSIEFCKVEDNIAKALAACLPKLHRLQELRIDSSHFSKTALTILALTLPQIASLRCLSLADDALKAQSVSILWDVLPSCAHLQTVDLSDNYLGNKGAFRVAEVALASTTLKAVALGGNRIGDSGAIPLAQLCGGGRLSSLDLSDNDITDGGARAFLEVLEKDPQQPQQQQQGGAPLQQQSCAFEFLDLESNHFKEEIFASFKKRAAERHLDLRVAQISMQQGGPERDSWRARMAALAAEDEEGVPLDEEEWDGDEDEEEGEDDDSQWGEDEEGGSEAQPSSAQRVPVSLSGAAGETGSSTRRSVGPPAAAAAAAPAVRQTGRRLIPASSRSQASRHRSSAEVGGSGGSSGRRSRKMMSNKSGGEDSESPSCRGSVSEDGSEWYERELGLGGELFDDSRGERTGVGGALLRKASVAGGGDGRPPPMATRSRGETEGFAEMAGENFDASMPYGRDHWTALLMAHGNEDDNDGQSEEEDSDFDPGDGEGDAESASEEEAEAEGVQGGGGASEDEDEAEWEEEASSSEGEETEYTSTATTSRYLHSHSYRSGSSAGVGGGRSAGATALIPSTGRTRKGGTRDQSARATPMGFETVERGRRRRPYGLTSAAPFTAPLSAHQSDSGLPALRGKGGRVGVLSSSRPPSEAPASSSLTRHHSGVGCREGGGEGGVDAEEMEDSGEAGMEHQDRGARGEMHPNPPTNVPLLNAQTIFPMDPPSPVLPSLQPVGLRGVKRKKADDKEGGGEGIEEGEGEGVKKEEIPPEGPECDALSDSHTRDPREHTTQSPHKGQLAAGPVSDQIPFPFLRRSPRVSSGGREGQTNRGGEERNRKSRKVNNSRGELAEERTATPFPRAAAAAAAAAAGGISLSSSVVPSISFPSVSERRAFRGRSRTANCPSGPTGVDTAAASRSAWVVQRDLLEGEGEEDEDGDDSDFDFDCADDSEEEEGSDGLEDEEEGWGGIGTGERGLMRTRLLHGELGAFGGGEAEMEEEEDFGVGEFEEDFGEELSLLLADAEAHGEGDFLFASVGGRGEDSVAGRTRRASREMGGPSSSSSSSSSSASSSSSSSSSSSVSSSSSSSSSASSSSSSSSSSFSSSSSSSSSSSAAAAVLEPSSHSPTAPLPPLESSQKTPLTAVGQVADSPAPPGTDGGRGCKGSLRGTADPLTECLWEKPQPHEAARGTAPAPSPPAPPPSQALSGVSTSGPASPSPEGLTHQAHPQQNEGVTGEPTAAAAAKQMDESMFDGSREA</sequence>
<dbReference type="Gene3D" id="3.80.10.10">
    <property type="entry name" value="Ribonuclease Inhibitor"/>
    <property type="match status" value="1"/>
</dbReference>
<evidence type="ECO:0000256" key="3">
    <source>
        <dbReference type="ARBA" id="ARBA00022737"/>
    </source>
</evidence>
<evidence type="ECO:0000313" key="5">
    <source>
        <dbReference type="EMBL" id="CUC09302.1"/>
    </source>
</evidence>
<dbReference type="InterPro" id="IPR032675">
    <property type="entry name" value="LRR_dom_sf"/>
</dbReference>
<dbReference type="VEuPathDB" id="CryptoDB:Cvel_18099"/>
<dbReference type="GO" id="GO:0005096">
    <property type="term" value="F:GTPase activator activity"/>
    <property type="evidence" value="ECO:0007669"/>
    <property type="project" value="UniProtKB-KW"/>
</dbReference>
<keyword evidence="1" id="KW-0343">GTPase activation</keyword>
<gene>
    <name evidence="5" type="ORF">Cvel_18099.t2.CR2</name>
</gene>
<feature type="compositionally biased region" description="Low complexity" evidence="4">
    <location>
        <begin position="1132"/>
        <end position="1190"/>
    </location>
</feature>
<feature type="compositionally biased region" description="Acidic residues" evidence="4">
    <location>
        <begin position="324"/>
        <end position="360"/>
    </location>
</feature>
<proteinExistence type="predicted"/>
<feature type="compositionally biased region" description="Acidic residues" evidence="4">
    <location>
        <begin position="1002"/>
        <end position="1039"/>
    </location>
</feature>
<feature type="compositionally biased region" description="Basic and acidic residues" evidence="4">
    <location>
        <begin position="765"/>
        <end position="777"/>
    </location>
</feature>
<feature type="compositionally biased region" description="Acidic residues" evidence="4">
    <location>
        <begin position="1068"/>
        <end position="1083"/>
    </location>
</feature>
<dbReference type="SUPFAM" id="SSF52047">
    <property type="entry name" value="RNI-like"/>
    <property type="match status" value="1"/>
</dbReference>
<dbReference type="InterPro" id="IPR001611">
    <property type="entry name" value="Leu-rich_rpt"/>
</dbReference>
<evidence type="ECO:0000256" key="1">
    <source>
        <dbReference type="ARBA" id="ARBA00022468"/>
    </source>
</evidence>
<dbReference type="PANTHER" id="PTHR24113">
    <property type="entry name" value="RAN GTPASE-ACTIVATING PROTEIN 1"/>
    <property type="match status" value="1"/>
</dbReference>
<feature type="compositionally biased region" description="Basic and acidic residues" evidence="4">
    <location>
        <begin position="1250"/>
        <end position="1260"/>
    </location>
</feature>